<dbReference type="STRING" id="394096.DB31_5237"/>
<organism evidence="1 2">
    <name type="scientific">Hyalangium minutum</name>
    <dbReference type="NCBI Taxonomy" id="394096"/>
    <lineage>
        <taxon>Bacteria</taxon>
        <taxon>Pseudomonadati</taxon>
        <taxon>Myxococcota</taxon>
        <taxon>Myxococcia</taxon>
        <taxon>Myxococcales</taxon>
        <taxon>Cystobacterineae</taxon>
        <taxon>Archangiaceae</taxon>
        <taxon>Hyalangium</taxon>
    </lineage>
</organism>
<gene>
    <name evidence="1" type="ORF">DB31_5237</name>
</gene>
<accession>A0A085WR82</accession>
<comment type="caution">
    <text evidence="1">The sequence shown here is derived from an EMBL/GenBank/DDBJ whole genome shotgun (WGS) entry which is preliminary data.</text>
</comment>
<evidence type="ECO:0000313" key="2">
    <source>
        <dbReference type="Proteomes" id="UP000028725"/>
    </source>
</evidence>
<dbReference type="Proteomes" id="UP000028725">
    <property type="component" value="Unassembled WGS sequence"/>
</dbReference>
<dbReference type="AlphaFoldDB" id="A0A085WR82"/>
<protein>
    <submittedName>
        <fullName evidence="1">Uncharacterized protein</fullName>
    </submittedName>
</protein>
<name>A0A085WR82_9BACT</name>
<keyword evidence="2" id="KW-1185">Reference proteome</keyword>
<proteinExistence type="predicted"/>
<evidence type="ECO:0000313" key="1">
    <source>
        <dbReference type="EMBL" id="KFE70195.1"/>
    </source>
</evidence>
<sequence>MSPLKTPWQGGAQRRVESTCPLCPLSRTLVCVSSNQSW</sequence>
<dbReference type="EMBL" id="JMCB01000003">
    <property type="protein sequence ID" value="KFE70195.1"/>
    <property type="molecule type" value="Genomic_DNA"/>
</dbReference>
<reference evidence="1 2" key="1">
    <citation type="submission" date="2014-04" db="EMBL/GenBank/DDBJ databases">
        <title>Genome assembly of Hyalangium minutum DSM 14724.</title>
        <authorList>
            <person name="Sharma G."/>
            <person name="Subramanian S."/>
        </authorList>
    </citation>
    <scope>NUCLEOTIDE SEQUENCE [LARGE SCALE GENOMIC DNA]</scope>
    <source>
        <strain evidence="1 2">DSM 14724</strain>
    </source>
</reference>